<evidence type="ECO:0000313" key="6">
    <source>
        <dbReference type="Proteomes" id="UP000199391"/>
    </source>
</evidence>
<dbReference type="InterPro" id="IPR043426">
    <property type="entry name" value="MltB-like"/>
</dbReference>
<organism evidence="5 6">
    <name type="scientific">Pseudoduganella namucuonensis</name>
    <dbReference type="NCBI Taxonomy" id="1035707"/>
    <lineage>
        <taxon>Bacteria</taxon>
        <taxon>Pseudomonadati</taxon>
        <taxon>Pseudomonadota</taxon>
        <taxon>Betaproteobacteria</taxon>
        <taxon>Burkholderiales</taxon>
        <taxon>Oxalobacteraceae</taxon>
        <taxon>Telluria group</taxon>
        <taxon>Pseudoduganella</taxon>
    </lineage>
</organism>
<dbReference type="Pfam" id="PF13406">
    <property type="entry name" value="SLT_2"/>
    <property type="match status" value="1"/>
</dbReference>
<dbReference type="FunFam" id="1.10.8.350:FF:000001">
    <property type="entry name" value="Lytic murein transglycosylase B"/>
    <property type="match status" value="1"/>
</dbReference>
<dbReference type="Gene3D" id="1.10.530.10">
    <property type="match status" value="1"/>
</dbReference>
<dbReference type="RefSeq" id="WP_093555312.1">
    <property type="nucleotide sequence ID" value="NZ_FPBO01000007.1"/>
</dbReference>
<dbReference type="InterPro" id="IPR031304">
    <property type="entry name" value="SLT_2"/>
</dbReference>
<evidence type="ECO:0000256" key="3">
    <source>
        <dbReference type="SAM" id="SignalP"/>
    </source>
</evidence>
<feature type="chain" id="PRO_5011454076" evidence="3">
    <location>
        <begin position="31"/>
        <end position="383"/>
    </location>
</feature>
<evidence type="ECO:0000313" key="5">
    <source>
        <dbReference type="EMBL" id="SFU67686.1"/>
    </source>
</evidence>
<dbReference type="InterPro" id="IPR023346">
    <property type="entry name" value="Lysozyme-like_dom_sf"/>
</dbReference>
<dbReference type="SUPFAM" id="SSF53955">
    <property type="entry name" value="Lysozyme-like"/>
    <property type="match status" value="1"/>
</dbReference>
<protein>
    <submittedName>
        <fullName evidence="5">Membrane-bound lytic murein transglycosylase B</fullName>
    </submittedName>
</protein>
<dbReference type="AlphaFoldDB" id="A0A1I7I4K2"/>
<feature type="domain" description="Transglycosylase SLT" evidence="4">
    <location>
        <begin position="72"/>
        <end position="373"/>
    </location>
</feature>
<sequence>MKLLLRNHTSTLLLALALAGLALPPAAVHAQQSAKAAKAAKAKKARKAKTPPPPKKPAVDYEGEFVNFGQWKEVKQFLDDMAAKHGFDRLELETLMGKVRYVDSAVQLMKPAPPGKPKNWQAYSKLFIEPVRINGGVRFWDANRDALARAEALYGVPAETIVGIIGVETVYGANTGRFRVLDALTTLAFAYPLAPQRTARMEFFKGELESTLLYARQSGIDPFSMLGSYAGAVGLPQFMPSNIVKYAVDFDGDGRVDLRNSPSDAIGSVAAFLVAHGWNRDDPGPIVYAATVSPSRQWERYLNQGLEAKFRQEDLMADGVVTTSSLPAGMPFGLVDLQNGSEPTEFWLGTNNFFAITQYNRSFFYAMSVVELGRAVKLTRQQM</sequence>
<keyword evidence="6" id="KW-1185">Reference proteome</keyword>
<reference evidence="6" key="1">
    <citation type="submission" date="2016-10" db="EMBL/GenBank/DDBJ databases">
        <authorList>
            <person name="Varghese N."/>
            <person name="Submissions S."/>
        </authorList>
    </citation>
    <scope>NUCLEOTIDE SEQUENCE [LARGE SCALE GENOMIC DNA]</scope>
    <source>
        <strain evidence="6">CGMCC 1.11014</strain>
    </source>
</reference>
<keyword evidence="3" id="KW-0732">Signal</keyword>
<dbReference type="EMBL" id="FPBO01000007">
    <property type="protein sequence ID" value="SFU67686.1"/>
    <property type="molecule type" value="Genomic_DNA"/>
</dbReference>
<dbReference type="CDD" id="cd13399">
    <property type="entry name" value="Slt35-like"/>
    <property type="match status" value="1"/>
</dbReference>
<dbReference type="NCBIfam" id="TIGR02282">
    <property type="entry name" value="MltB"/>
    <property type="match status" value="1"/>
</dbReference>
<dbReference type="OrthoDB" id="9772911at2"/>
<name>A0A1I7I4K2_9BURK</name>
<feature type="region of interest" description="Disordered" evidence="2">
    <location>
        <begin position="38"/>
        <end position="59"/>
    </location>
</feature>
<evidence type="ECO:0000256" key="2">
    <source>
        <dbReference type="SAM" id="MobiDB-lite"/>
    </source>
</evidence>
<dbReference type="STRING" id="1035707.SAMN05216552_100778"/>
<dbReference type="InterPro" id="IPR011757">
    <property type="entry name" value="Lytic_transglycosylase_MltB"/>
</dbReference>
<dbReference type="PANTHER" id="PTHR30163:SF9">
    <property type="entry name" value="MEMBRANE-BOUND LYTIC MUREIN TRANSGLYCOSYLASE B"/>
    <property type="match status" value="1"/>
</dbReference>
<proteinExistence type="predicted"/>
<evidence type="ECO:0000256" key="1">
    <source>
        <dbReference type="PIRSR" id="PIRSR611757-1"/>
    </source>
</evidence>
<gene>
    <name evidence="5" type="ORF">SAMN05216552_100778</name>
</gene>
<evidence type="ECO:0000259" key="4">
    <source>
        <dbReference type="Pfam" id="PF13406"/>
    </source>
</evidence>
<dbReference type="Gene3D" id="1.10.8.350">
    <property type="entry name" value="Bacterial muramidase"/>
    <property type="match status" value="1"/>
</dbReference>
<dbReference type="PANTHER" id="PTHR30163">
    <property type="entry name" value="MEMBRANE-BOUND LYTIC MUREIN TRANSGLYCOSYLASE B"/>
    <property type="match status" value="1"/>
</dbReference>
<dbReference type="GO" id="GO:0009253">
    <property type="term" value="P:peptidoglycan catabolic process"/>
    <property type="evidence" value="ECO:0007669"/>
    <property type="project" value="TreeGrafter"/>
</dbReference>
<feature type="signal peptide" evidence="3">
    <location>
        <begin position="1"/>
        <end position="30"/>
    </location>
</feature>
<dbReference type="GO" id="GO:0008933">
    <property type="term" value="F:peptidoglycan lytic transglycosylase activity"/>
    <property type="evidence" value="ECO:0007669"/>
    <property type="project" value="TreeGrafter"/>
</dbReference>
<accession>A0A1I7I4K2</accession>
<feature type="active site" evidence="1">
    <location>
        <position position="168"/>
    </location>
</feature>
<dbReference type="Proteomes" id="UP000199391">
    <property type="component" value="Unassembled WGS sequence"/>
</dbReference>
<feature type="compositionally biased region" description="Basic residues" evidence="2">
    <location>
        <begin position="38"/>
        <end position="49"/>
    </location>
</feature>